<evidence type="ECO:0000256" key="9">
    <source>
        <dbReference type="ARBA" id="ARBA00023288"/>
    </source>
</evidence>
<keyword evidence="11" id="KW-0624">Polysaccharide degradation</keyword>
<keyword evidence="8" id="KW-0170">Cobalt</keyword>
<dbReference type="GO" id="GO:0098552">
    <property type="term" value="C:side of membrane"/>
    <property type="evidence" value="ECO:0007669"/>
    <property type="project" value="UniProtKB-KW"/>
</dbReference>
<evidence type="ECO:0000256" key="15">
    <source>
        <dbReference type="SAM" id="Phobius"/>
    </source>
</evidence>
<dbReference type="InterPro" id="IPR050248">
    <property type="entry name" value="Polysacc_deacetylase_ArnD"/>
</dbReference>
<evidence type="ECO:0000259" key="17">
    <source>
        <dbReference type="PROSITE" id="PS51677"/>
    </source>
</evidence>
<keyword evidence="5" id="KW-0146">Chitin degradation</keyword>
<comment type="cofactor">
    <cofactor evidence="1">
        <name>Co(2+)</name>
        <dbReference type="ChEBI" id="CHEBI:48828"/>
    </cofactor>
</comment>
<dbReference type="GO" id="GO:0005886">
    <property type="term" value="C:plasma membrane"/>
    <property type="evidence" value="ECO:0007669"/>
    <property type="project" value="UniProtKB-SubCell"/>
</dbReference>
<dbReference type="InterPro" id="IPR002509">
    <property type="entry name" value="NODB_dom"/>
</dbReference>
<keyword evidence="4" id="KW-0325">Glycoprotein</keyword>
<protein>
    <recommendedName>
        <fullName evidence="12">chitin deacetylase</fullName>
        <ecNumber evidence="12">3.5.1.41</ecNumber>
    </recommendedName>
</protein>
<keyword evidence="15" id="KW-1133">Transmembrane helix</keyword>
<keyword evidence="9" id="KW-0449">Lipoprotein</keyword>
<evidence type="ECO:0000256" key="2">
    <source>
        <dbReference type="ARBA" id="ARBA00004609"/>
    </source>
</evidence>
<keyword evidence="15" id="KW-0812">Transmembrane</keyword>
<feature type="compositionally biased region" description="Low complexity" evidence="14">
    <location>
        <begin position="367"/>
        <end position="382"/>
    </location>
</feature>
<feature type="compositionally biased region" description="Low complexity" evidence="14">
    <location>
        <begin position="390"/>
        <end position="410"/>
    </location>
</feature>
<evidence type="ECO:0000256" key="4">
    <source>
        <dbReference type="ARBA" id="ARBA00022622"/>
    </source>
</evidence>
<feature type="chain" id="PRO_5042259635" description="chitin deacetylase" evidence="16">
    <location>
        <begin position="20"/>
        <end position="430"/>
    </location>
</feature>
<dbReference type="PROSITE" id="PS51677">
    <property type="entry name" value="NODB"/>
    <property type="match status" value="1"/>
</dbReference>
<dbReference type="Proteomes" id="UP001218218">
    <property type="component" value="Unassembled WGS sequence"/>
</dbReference>
<gene>
    <name evidence="18" type="ORF">DFH08DRAFT_874370</name>
</gene>
<comment type="subcellular location">
    <subcellularLocation>
        <location evidence="2">Cell membrane</location>
        <topology evidence="2">Lipid-anchor</topology>
        <topology evidence="2">GPI-anchor</topology>
    </subcellularLocation>
</comment>
<feature type="region of interest" description="Disordered" evidence="14">
    <location>
        <begin position="358"/>
        <end position="411"/>
    </location>
</feature>
<keyword evidence="10" id="KW-0961">Cell wall biogenesis/degradation</keyword>
<accession>A0AAD7EN16</accession>
<dbReference type="GO" id="GO:0006032">
    <property type="term" value="P:chitin catabolic process"/>
    <property type="evidence" value="ECO:0007669"/>
    <property type="project" value="UniProtKB-KW"/>
</dbReference>
<dbReference type="SUPFAM" id="SSF88713">
    <property type="entry name" value="Glycoside hydrolase/deacetylase"/>
    <property type="match status" value="1"/>
</dbReference>
<evidence type="ECO:0000313" key="19">
    <source>
        <dbReference type="Proteomes" id="UP001218218"/>
    </source>
</evidence>
<sequence length="430" mass="47028">MHILPLLILPLLSTASVLQHRYDHDHSHNVKRNLPSTWYHHPSHPVHSLFRRDENITYAPVGSTEWAAGYPPDPPALPDVKTIPAEWLAALNDAIARKAIPDIPLSKNTTDDGNPVYPTGVDPNSPEICSSTYQCRIPGDVWDAPAGFLGLSFDDGPEAGSGKLIEFLKTNNQQVTHFMIGSNIRDNPDAFIQEFNLGNDIAVHTWTHPHMTTQSNEQVVAELGWTMQIIHNSTNGRVPKFWRPPYGDSDKRVTAIAKEVFGLTTIIWNQDTDDWSLTDSPPGTTAAKINSSMHQWLTGPKTPGLIILEHELSNQSVATFMSAYPVMQQQNWNIMSLAQLIGQNASYQNADNSTSPVNDVNIINAKSGSPPSAPSSTSSTPTNLQASGQPSVVSSNPSPTSSTKPNSASPRWVMGPTAILSVAVIFMLWR</sequence>
<keyword evidence="4" id="KW-0336">GPI-anchor</keyword>
<comment type="catalytic activity">
    <reaction evidence="13">
        <text>[(1-&gt;4)-N-acetyl-beta-D-glucosaminyl](n) + n H2O = chitosan + n acetate</text>
        <dbReference type="Rhea" id="RHEA:10464"/>
        <dbReference type="Rhea" id="RHEA-COMP:9593"/>
        <dbReference type="Rhea" id="RHEA-COMP:9597"/>
        <dbReference type="ChEBI" id="CHEBI:15377"/>
        <dbReference type="ChEBI" id="CHEBI:17029"/>
        <dbReference type="ChEBI" id="CHEBI:30089"/>
        <dbReference type="ChEBI" id="CHEBI:57704"/>
        <dbReference type="EC" id="3.5.1.41"/>
    </reaction>
    <physiologicalReaction direction="left-to-right" evidence="13">
        <dbReference type="Rhea" id="RHEA:10465"/>
    </physiologicalReaction>
</comment>
<name>A0AAD7EN16_9AGAR</name>
<evidence type="ECO:0000256" key="6">
    <source>
        <dbReference type="ARBA" id="ARBA00023136"/>
    </source>
</evidence>
<evidence type="ECO:0000256" key="10">
    <source>
        <dbReference type="ARBA" id="ARBA00023316"/>
    </source>
</evidence>
<keyword evidence="6 15" id="KW-0472">Membrane</keyword>
<evidence type="ECO:0000256" key="1">
    <source>
        <dbReference type="ARBA" id="ARBA00001941"/>
    </source>
</evidence>
<dbReference type="PANTHER" id="PTHR10587:SF135">
    <property type="entry name" value="CHITIN DEACETYLASE 3"/>
    <property type="match status" value="1"/>
</dbReference>
<dbReference type="Pfam" id="PF01522">
    <property type="entry name" value="Polysacc_deac_1"/>
    <property type="match status" value="1"/>
</dbReference>
<keyword evidence="3" id="KW-1003">Cell membrane</keyword>
<evidence type="ECO:0000256" key="14">
    <source>
        <dbReference type="SAM" id="MobiDB-lite"/>
    </source>
</evidence>
<organism evidence="18 19">
    <name type="scientific">Mycena albidolilacea</name>
    <dbReference type="NCBI Taxonomy" id="1033008"/>
    <lineage>
        <taxon>Eukaryota</taxon>
        <taxon>Fungi</taxon>
        <taxon>Dikarya</taxon>
        <taxon>Basidiomycota</taxon>
        <taxon>Agaricomycotina</taxon>
        <taxon>Agaricomycetes</taxon>
        <taxon>Agaricomycetidae</taxon>
        <taxon>Agaricales</taxon>
        <taxon>Marasmiineae</taxon>
        <taxon>Mycenaceae</taxon>
        <taxon>Mycena</taxon>
    </lineage>
</organism>
<evidence type="ECO:0000256" key="12">
    <source>
        <dbReference type="ARBA" id="ARBA00024056"/>
    </source>
</evidence>
<reference evidence="18" key="1">
    <citation type="submission" date="2023-03" db="EMBL/GenBank/DDBJ databases">
        <title>Massive genome expansion in bonnet fungi (Mycena s.s.) driven by repeated elements and novel gene families across ecological guilds.</title>
        <authorList>
            <consortium name="Lawrence Berkeley National Laboratory"/>
            <person name="Harder C.B."/>
            <person name="Miyauchi S."/>
            <person name="Viragh M."/>
            <person name="Kuo A."/>
            <person name="Thoen E."/>
            <person name="Andreopoulos B."/>
            <person name="Lu D."/>
            <person name="Skrede I."/>
            <person name="Drula E."/>
            <person name="Henrissat B."/>
            <person name="Morin E."/>
            <person name="Kohler A."/>
            <person name="Barry K."/>
            <person name="LaButti K."/>
            <person name="Morin E."/>
            <person name="Salamov A."/>
            <person name="Lipzen A."/>
            <person name="Mereny Z."/>
            <person name="Hegedus B."/>
            <person name="Baldrian P."/>
            <person name="Stursova M."/>
            <person name="Weitz H."/>
            <person name="Taylor A."/>
            <person name="Grigoriev I.V."/>
            <person name="Nagy L.G."/>
            <person name="Martin F."/>
            <person name="Kauserud H."/>
        </authorList>
    </citation>
    <scope>NUCLEOTIDE SEQUENCE</scope>
    <source>
        <strain evidence="18">CBHHK002</strain>
    </source>
</reference>
<keyword evidence="19" id="KW-1185">Reference proteome</keyword>
<evidence type="ECO:0000256" key="7">
    <source>
        <dbReference type="ARBA" id="ARBA00023277"/>
    </source>
</evidence>
<feature type="signal peptide" evidence="16">
    <location>
        <begin position="1"/>
        <end position="19"/>
    </location>
</feature>
<evidence type="ECO:0000256" key="8">
    <source>
        <dbReference type="ARBA" id="ARBA00023285"/>
    </source>
</evidence>
<evidence type="ECO:0000256" key="16">
    <source>
        <dbReference type="SAM" id="SignalP"/>
    </source>
</evidence>
<dbReference type="EMBL" id="JARIHO010000025">
    <property type="protein sequence ID" value="KAJ7342484.1"/>
    <property type="molecule type" value="Genomic_DNA"/>
</dbReference>
<dbReference type="PANTHER" id="PTHR10587">
    <property type="entry name" value="GLYCOSYL TRANSFERASE-RELATED"/>
    <property type="match status" value="1"/>
</dbReference>
<feature type="transmembrane region" description="Helical" evidence="15">
    <location>
        <begin position="412"/>
        <end position="429"/>
    </location>
</feature>
<evidence type="ECO:0000313" key="18">
    <source>
        <dbReference type="EMBL" id="KAJ7342484.1"/>
    </source>
</evidence>
<dbReference type="GO" id="GO:0009272">
    <property type="term" value="P:fungal-type cell wall biogenesis"/>
    <property type="evidence" value="ECO:0007669"/>
    <property type="project" value="UniProtKB-ARBA"/>
</dbReference>
<proteinExistence type="predicted"/>
<comment type="caution">
    <text evidence="18">The sequence shown here is derived from an EMBL/GenBank/DDBJ whole genome shotgun (WGS) entry which is preliminary data.</text>
</comment>
<evidence type="ECO:0000256" key="5">
    <source>
        <dbReference type="ARBA" id="ARBA00023024"/>
    </source>
</evidence>
<evidence type="ECO:0000256" key="13">
    <source>
        <dbReference type="ARBA" id="ARBA00048494"/>
    </source>
</evidence>
<evidence type="ECO:0000256" key="3">
    <source>
        <dbReference type="ARBA" id="ARBA00022475"/>
    </source>
</evidence>
<dbReference type="GO" id="GO:0071555">
    <property type="term" value="P:cell wall organization"/>
    <property type="evidence" value="ECO:0007669"/>
    <property type="project" value="UniProtKB-KW"/>
</dbReference>
<evidence type="ECO:0000256" key="11">
    <source>
        <dbReference type="ARBA" id="ARBA00023326"/>
    </source>
</evidence>
<dbReference type="EC" id="3.5.1.41" evidence="12"/>
<keyword evidence="7" id="KW-0119">Carbohydrate metabolism</keyword>
<dbReference type="AlphaFoldDB" id="A0AAD7EN16"/>
<dbReference type="InterPro" id="IPR011330">
    <property type="entry name" value="Glyco_hydro/deAcase_b/a-brl"/>
</dbReference>
<keyword evidence="16" id="KW-0732">Signal</keyword>
<feature type="domain" description="NodB homology" evidence="17">
    <location>
        <begin position="147"/>
        <end position="335"/>
    </location>
</feature>
<dbReference type="Gene3D" id="3.20.20.370">
    <property type="entry name" value="Glycoside hydrolase/deacetylase"/>
    <property type="match status" value="1"/>
</dbReference>
<dbReference type="GO" id="GO:0000272">
    <property type="term" value="P:polysaccharide catabolic process"/>
    <property type="evidence" value="ECO:0007669"/>
    <property type="project" value="UniProtKB-KW"/>
</dbReference>
<dbReference type="GO" id="GO:0004099">
    <property type="term" value="F:chitin deacetylase activity"/>
    <property type="evidence" value="ECO:0007669"/>
    <property type="project" value="UniProtKB-EC"/>
</dbReference>